<dbReference type="EMBL" id="PVTM01000004">
    <property type="protein sequence ID" value="PRY72237.1"/>
    <property type="molecule type" value="Genomic_DNA"/>
</dbReference>
<keyword evidence="2 6" id="KW-0963">Cytoplasm</keyword>
<dbReference type="Gene3D" id="3.30.70.1250">
    <property type="entry name" value="Phosphopentomutase"/>
    <property type="match status" value="1"/>
</dbReference>
<dbReference type="GO" id="GO:0043094">
    <property type="term" value="P:metabolic compound salvage"/>
    <property type="evidence" value="ECO:0007669"/>
    <property type="project" value="UniProtKB-UniRule"/>
</dbReference>
<dbReference type="UniPathway" id="UPA00087">
    <property type="reaction ID" value="UER00173"/>
</dbReference>
<dbReference type="GO" id="GO:0006018">
    <property type="term" value="P:2-deoxyribose 1-phosphate catabolic process"/>
    <property type="evidence" value="ECO:0007669"/>
    <property type="project" value="UniProtKB-UniRule"/>
</dbReference>
<protein>
    <recommendedName>
        <fullName evidence="6 7">Phosphopentomutase</fullName>
        <ecNumber evidence="6 7">5.4.2.7</ecNumber>
    </recommendedName>
    <alternativeName>
        <fullName evidence="6">Phosphodeoxyribomutase</fullName>
    </alternativeName>
</protein>
<dbReference type="GO" id="GO:0006015">
    <property type="term" value="P:5-phosphoribose 1-diphosphate biosynthetic process"/>
    <property type="evidence" value="ECO:0007669"/>
    <property type="project" value="UniProtKB-UniPathway"/>
</dbReference>
<keyword evidence="11" id="KW-1185">Reference proteome</keyword>
<feature type="binding site" evidence="6">
    <location>
        <position position="334"/>
    </location>
    <ligand>
        <name>Mn(2+)</name>
        <dbReference type="ChEBI" id="CHEBI:29035"/>
        <label>2</label>
    </ligand>
</feature>
<evidence type="ECO:0000259" key="9">
    <source>
        <dbReference type="Pfam" id="PF01676"/>
    </source>
</evidence>
<dbReference type="InterPro" id="IPR010045">
    <property type="entry name" value="DeoB"/>
</dbReference>
<feature type="region of interest" description="Disordered" evidence="8">
    <location>
        <begin position="49"/>
        <end position="76"/>
    </location>
</feature>
<gene>
    <name evidence="6" type="primary">deoB</name>
    <name evidence="10" type="ORF">BCL64_10454</name>
</gene>
<dbReference type="GO" id="GO:0009117">
    <property type="term" value="P:nucleotide metabolic process"/>
    <property type="evidence" value="ECO:0007669"/>
    <property type="project" value="UniProtKB-UniRule"/>
</dbReference>
<dbReference type="Pfam" id="PF01676">
    <property type="entry name" value="Metalloenzyme"/>
    <property type="match status" value="1"/>
</dbReference>
<evidence type="ECO:0000313" key="10">
    <source>
        <dbReference type="EMBL" id="PRY72237.1"/>
    </source>
</evidence>
<dbReference type="PANTHER" id="PTHR21110:SF0">
    <property type="entry name" value="PHOSPHOPENTOMUTASE"/>
    <property type="match status" value="1"/>
</dbReference>
<dbReference type="InterPro" id="IPR017850">
    <property type="entry name" value="Alkaline_phosphatase_core_sf"/>
</dbReference>
<feature type="binding site" evidence="6">
    <location>
        <position position="376"/>
    </location>
    <ligand>
        <name>Mn(2+)</name>
        <dbReference type="ChEBI" id="CHEBI:29035"/>
        <label>1</label>
    </ligand>
</feature>
<evidence type="ECO:0000256" key="6">
    <source>
        <dbReference type="HAMAP-Rule" id="MF_00740"/>
    </source>
</evidence>
<feature type="binding site" evidence="6">
    <location>
        <position position="339"/>
    </location>
    <ligand>
        <name>Mn(2+)</name>
        <dbReference type="ChEBI" id="CHEBI:29035"/>
        <label>2</label>
    </ligand>
</feature>
<dbReference type="CDD" id="cd16009">
    <property type="entry name" value="PPM"/>
    <property type="match status" value="1"/>
</dbReference>
<comment type="subcellular location">
    <subcellularLocation>
        <location evidence="6">Cytoplasm</location>
    </subcellularLocation>
</comment>
<evidence type="ECO:0000256" key="3">
    <source>
        <dbReference type="ARBA" id="ARBA00022723"/>
    </source>
</evidence>
<feature type="binding site" evidence="6">
    <location>
        <position position="375"/>
    </location>
    <ligand>
        <name>Mn(2+)</name>
        <dbReference type="ChEBI" id="CHEBI:29035"/>
        <label>1</label>
    </ligand>
</feature>
<sequence>MTRAIVLVLDSFGIGAAPDAERFGDAGADTLGHIAAACARGECDLLQGPEAGLSQGLEPGLSQGPETGPGADRQGPLHLPHLARLGLFHAHHASTGSWAEGVEVPAEVIGAWGHARELSSGKDTPSGHWEIAGVPVRFDWGYFPDREHSFPPELLEALVQEAGLPGVLGDCHASGTEIIARLGEAHLATGKPIVYTSADSVFQIAAHEATFGRERLYALCEVARRLLEPYNIGRVIARPFLGEKATGDDAASFYRTANRRDYSVEPPAPTVLQKLHDDGGTVVAIGKIADIYAHRGISRTVKASGHDALMDATLAAMNEADEPSLIMTNFVDFDMVHGHRRDVAGYAAALEAFDARLPALLGGLEDDDLLILTADHGCDPTWAGSDHTREHIPVLALGAGLAPGSLGARETFADIGQSLATHLGLSPMDDGTSFLPPASSSTPLSNATGGH</sequence>
<feature type="binding site" evidence="6">
    <location>
        <position position="10"/>
    </location>
    <ligand>
        <name>Mn(2+)</name>
        <dbReference type="ChEBI" id="CHEBI:29035"/>
        <label>1</label>
    </ligand>
</feature>
<dbReference type="GO" id="GO:0030145">
    <property type="term" value="F:manganese ion binding"/>
    <property type="evidence" value="ECO:0007669"/>
    <property type="project" value="UniProtKB-UniRule"/>
</dbReference>
<keyword evidence="5 6" id="KW-0413">Isomerase</keyword>
<keyword evidence="4 6" id="KW-0464">Manganese</keyword>
<comment type="similarity">
    <text evidence="1 6">Belongs to the phosphopentomutase family.</text>
</comment>
<accession>A0A2T0VP92</accession>
<reference evidence="10 11" key="1">
    <citation type="submission" date="2018-03" db="EMBL/GenBank/DDBJ databases">
        <title>Comparative analysis of microorganisms from saline springs in Andes Mountain Range, Colombia.</title>
        <authorList>
            <person name="Rubin E."/>
        </authorList>
    </citation>
    <scope>NUCLEOTIDE SEQUENCE [LARGE SCALE GENOMIC DNA]</scope>
    <source>
        <strain evidence="10 11">USBA 854</strain>
    </source>
</reference>
<dbReference type="NCBIfam" id="NF003766">
    <property type="entry name" value="PRK05362.1"/>
    <property type="match status" value="1"/>
</dbReference>
<comment type="caution">
    <text evidence="10">The sequence shown here is derived from an EMBL/GenBank/DDBJ whole genome shotgun (WGS) entry which is preliminary data.</text>
</comment>
<evidence type="ECO:0000256" key="1">
    <source>
        <dbReference type="ARBA" id="ARBA00010373"/>
    </source>
</evidence>
<dbReference type="GO" id="GO:0008973">
    <property type="term" value="F:phosphopentomutase activity"/>
    <property type="evidence" value="ECO:0007669"/>
    <property type="project" value="UniProtKB-UniRule"/>
</dbReference>
<evidence type="ECO:0000256" key="5">
    <source>
        <dbReference type="ARBA" id="ARBA00023235"/>
    </source>
</evidence>
<feature type="binding site" evidence="6">
    <location>
        <position position="387"/>
    </location>
    <ligand>
        <name>Mn(2+)</name>
        <dbReference type="ChEBI" id="CHEBI:29035"/>
        <label>2</label>
    </ligand>
</feature>
<feature type="compositionally biased region" description="Polar residues" evidence="8">
    <location>
        <begin position="438"/>
        <end position="451"/>
    </location>
</feature>
<comment type="catalytic activity">
    <reaction evidence="6">
        <text>alpha-D-ribose 1-phosphate = D-ribose 5-phosphate</text>
        <dbReference type="Rhea" id="RHEA:18793"/>
        <dbReference type="ChEBI" id="CHEBI:57720"/>
        <dbReference type="ChEBI" id="CHEBI:78346"/>
        <dbReference type="EC" id="5.4.2.7"/>
    </reaction>
</comment>
<dbReference type="AlphaFoldDB" id="A0A2T0VP92"/>
<comment type="pathway">
    <text evidence="6">Carbohydrate degradation; 2-deoxy-D-ribose 1-phosphate degradation; D-glyceraldehyde 3-phosphate and acetaldehyde from 2-deoxy-alpha-D-ribose 1-phosphate: step 1/2.</text>
</comment>
<comment type="function">
    <text evidence="6">Isomerase that catalyzes the conversion of deoxy-ribose 1-phosphate (dRib-1-P) and ribose 1-phosphate (Rib-1-P) to deoxy-ribose 5-phosphate (dRib-5-P) and ribose 5-phosphate (Rib-5-P), respectively.</text>
</comment>
<keyword evidence="3 6" id="KW-0479">Metal-binding</keyword>
<name>A0A2T0VP92_9GAMM</name>
<dbReference type="SUPFAM" id="SSF143856">
    <property type="entry name" value="DeoB insert domain-like"/>
    <property type="match status" value="1"/>
</dbReference>
<feature type="region of interest" description="Disordered" evidence="8">
    <location>
        <begin position="430"/>
        <end position="451"/>
    </location>
</feature>
<evidence type="ECO:0000256" key="8">
    <source>
        <dbReference type="SAM" id="MobiDB-lite"/>
    </source>
</evidence>
<organism evidence="10 11">
    <name type="scientific">Halomonas ventosae</name>
    <dbReference type="NCBI Taxonomy" id="229007"/>
    <lineage>
        <taxon>Bacteria</taxon>
        <taxon>Pseudomonadati</taxon>
        <taxon>Pseudomonadota</taxon>
        <taxon>Gammaproteobacteria</taxon>
        <taxon>Oceanospirillales</taxon>
        <taxon>Halomonadaceae</taxon>
        <taxon>Halomonas</taxon>
    </lineage>
</organism>
<dbReference type="NCBIfam" id="TIGR01696">
    <property type="entry name" value="deoB"/>
    <property type="match status" value="1"/>
</dbReference>
<comment type="cofactor">
    <cofactor evidence="6">
        <name>Mn(2+)</name>
        <dbReference type="ChEBI" id="CHEBI:29035"/>
    </cofactor>
    <text evidence="6">Binds 2 manganese ions.</text>
</comment>
<dbReference type="PANTHER" id="PTHR21110">
    <property type="entry name" value="PHOSPHOPENTOMUTASE"/>
    <property type="match status" value="1"/>
</dbReference>
<dbReference type="FunFam" id="3.30.70.1250:FF:000001">
    <property type="entry name" value="Phosphopentomutase"/>
    <property type="match status" value="1"/>
</dbReference>
<evidence type="ECO:0000313" key="11">
    <source>
        <dbReference type="Proteomes" id="UP000239896"/>
    </source>
</evidence>
<dbReference type="GO" id="GO:0000287">
    <property type="term" value="F:magnesium ion binding"/>
    <property type="evidence" value="ECO:0007669"/>
    <property type="project" value="UniProtKB-UniRule"/>
</dbReference>
<comment type="catalytic activity">
    <reaction evidence="6">
        <text>2-deoxy-alpha-D-ribose 1-phosphate = 2-deoxy-D-ribose 5-phosphate</text>
        <dbReference type="Rhea" id="RHEA:27658"/>
        <dbReference type="ChEBI" id="CHEBI:57259"/>
        <dbReference type="ChEBI" id="CHEBI:62877"/>
        <dbReference type="EC" id="5.4.2.7"/>
    </reaction>
</comment>
<feature type="domain" description="Metalloenzyme" evidence="9">
    <location>
        <begin position="3"/>
        <end position="426"/>
    </location>
</feature>
<proteinExistence type="inferred from homology"/>
<dbReference type="Proteomes" id="UP000239896">
    <property type="component" value="Unassembled WGS sequence"/>
</dbReference>
<dbReference type="GO" id="GO:0005829">
    <property type="term" value="C:cytosol"/>
    <property type="evidence" value="ECO:0007669"/>
    <property type="project" value="TreeGrafter"/>
</dbReference>
<dbReference type="Gene3D" id="3.40.720.10">
    <property type="entry name" value="Alkaline Phosphatase, subunit A"/>
    <property type="match status" value="1"/>
</dbReference>
<dbReference type="HAMAP" id="MF_00740">
    <property type="entry name" value="Phosphopentomut"/>
    <property type="match status" value="1"/>
</dbReference>
<dbReference type="SUPFAM" id="SSF53649">
    <property type="entry name" value="Alkaline phosphatase-like"/>
    <property type="match status" value="1"/>
</dbReference>
<dbReference type="RefSeq" id="WP_106230061.1">
    <property type="nucleotide sequence ID" value="NZ_PVTM01000004.1"/>
</dbReference>
<evidence type="ECO:0000256" key="7">
    <source>
        <dbReference type="NCBIfam" id="TIGR01696"/>
    </source>
</evidence>
<evidence type="ECO:0000256" key="2">
    <source>
        <dbReference type="ARBA" id="ARBA00022490"/>
    </source>
</evidence>
<dbReference type="PIRSF" id="PIRSF001491">
    <property type="entry name" value="Ppentomutase"/>
    <property type="match status" value="1"/>
</dbReference>
<dbReference type="EC" id="5.4.2.7" evidence="6 7"/>
<dbReference type="InterPro" id="IPR006124">
    <property type="entry name" value="Metalloenzyme"/>
</dbReference>
<dbReference type="InterPro" id="IPR024052">
    <property type="entry name" value="Phosphopentomutase_DeoB_cap_sf"/>
</dbReference>
<evidence type="ECO:0000256" key="4">
    <source>
        <dbReference type="ARBA" id="ARBA00023211"/>
    </source>
</evidence>